<dbReference type="InterPro" id="IPR000253">
    <property type="entry name" value="FHA_dom"/>
</dbReference>
<dbReference type="EMBL" id="RRZA01000049">
    <property type="protein sequence ID" value="MBE0458687.1"/>
    <property type="molecule type" value="Genomic_DNA"/>
</dbReference>
<dbReference type="Proteomes" id="UP000707245">
    <property type="component" value="Unassembled WGS sequence"/>
</dbReference>
<feature type="domain" description="FHA" evidence="1">
    <location>
        <begin position="27"/>
        <end position="77"/>
    </location>
</feature>
<accession>A0ABR9FPC5</accession>
<keyword evidence="3" id="KW-1185">Reference proteome</keyword>
<proteinExistence type="predicted"/>
<dbReference type="PROSITE" id="PS50006">
    <property type="entry name" value="FHA_DOMAIN"/>
    <property type="match status" value="1"/>
</dbReference>
<comment type="caution">
    <text evidence="2">The sequence shown here is derived from an EMBL/GenBank/DDBJ whole genome shotgun (WGS) entry which is preliminary data.</text>
</comment>
<sequence length="439" mass="48400">MELILNITSYHRLSPEIEASKTVKDSLIFGRSEACDWHLPDPEKIISSKHGRIEKEGDSFVVIDTSTNGIYSNYSVSAIGQGNKQKLADSDILTVGDFQIEVKIAAANSVTDPIDEFSSVTTAKNNNAATQSQHFDSANRDSNSEHFYNDSIMNEPMPKVAMAHAEHSQSQSQIPENWDEIAHLLNPEMANSSNQSGIASHTTASTTEPKIEAPAAVDIKPEVAKEVQVSTPAAQSALETKPIANSAELTSAFLKGLGVKPELQNAITTEKLWFEMGQGLNLLLTELMESLRQRALVKNQLRVNQTLFQTQQNNPIKFSANIDDVIQNLFIINSASFLSSRESIKESFIDTRRHEHALLAGADGVLKGILEQVSPSHINQQVNDNSNILKIIPGQSESKSWKLYQNLHDELSRDVNAKGAMALSDDFLKAYNDKIQETF</sequence>
<protein>
    <submittedName>
        <fullName evidence="2">Type VI secretion system-associated FHA domain protein TagH</fullName>
    </submittedName>
</protein>
<evidence type="ECO:0000313" key="3">
    <source>
        <dbReference type="Proteomes" id="UP000707245"/>
    </source>
</evidence>
<name>A0ABR9FPC5_9GAMM</name>
<dbReference type="InterPro" id="IPR008984">
    <property type="entry name" value="SMAD_FHA_dom_sf"/>
</dbReference>
<dbReference type="RefSeq" id="WP_192542309.1">
    <property type="nucleotide sequence ID" value="NZ_JBQDLW010000052.1"/>
</dbReference>
<dbReference type="InterPro" id="IPR017735">
    <property type="entry name" value="T6SS_FHA"/>
</dbReference>
<dbReference type="SUPFAM" id="SSF49879">
    <property type="entry name" value="SMAD/FHA domain"/>
    <property type="match status" value="1"/>
</dbReference>
<dbReference type="NCBIfam" id="TIGR03354">
    <property type="entry name" value="VI_FHA"/>
    <property type="match status" value="1"/>
</dbReference>
<dbReference type="CDD" id="cd00060">
    <property type="entry name" value="FHA"/>
    <property type="match status" value="1"/>
</dbReference>
<dbReference type="SMART" id="SM00240">
    <property type="entry name" value="FHA"/>
    <property type="match status" value="1"/>
</dbReference>
<evidence type="ECO:0000259" key="1">
    <source>
        <dbReference type="PROSITE" id="PS50006"/>
    </source>
</evidence>
<dbReference type="Pfam" id="PF00498">
    <property type="entry name" value="FHA"/>
    <property type="match status" value="1"/>
</dbReference>
<reference evidence="2 3" key="1">
    <citation type="submission" date="2020-07" db="EMBL/GenBank/DDBJ databases">
        <title>Halophilic bacteria isolated from french cheeses.</title>
        <authorList>
            <person name="Kothe C.I."/>
            <person name="Farah-Kraiem B."/>
            <person name="Renault P."/>
            <person name="Dridi B."/>
        </authorList>
    </citation>
    <scope>NUCLEOTIDE SEQUENCE [LARGE SCALE GENOMIC DNA]</scope>
    <source>
        <strain evidence="2 3">FME14</strain>
    </source>
</reference>
<gene>
    <name evidence="2" type="primary">tagH</name>
    <name evidence="2" type="ORF">EI167_14780</name>
</gene>
<dbReference type="Gene3D" id="2.60.200.20">
    <property type="match status" value="1"/>
</dbReference>
<evidence type="ECO:0000313" key="2">
    <source>
        <dbReference type="EMBL" id="MBE0458687.1"/>
    </source>
</evidence>
<dbReference type="Pfam" id="PF20232">
    <property type="entry name" value="T6SS_FHA_C"/>
    <property type="match status" value="1"/>
</dbReference>
<dbReference type="InterPro" id="IPR046883">
    <property type="entry name" value="T6SS_FHA_C"/>
</dbReference>
<organism evidence="2 3">
    <name type="scientific">Pseudoalteromonas prydzensis</name>
    <dbReference type="NCBI Taxonomy" id="182141"/>
    <lineage>
        <taxon>Bacteria</taxon>
        <taxon>Pseudomonadati</taxon>
        <taxon>Pseudomonadota</taxon>
        <taxon>Gammaproteobacteria</taxon>
        <taxon>Alteromonadales</taxon>
        <taxon>Pseudoalteromonadaceae</taxon>
        <taxon>Pseudoalteromonas</taxon>
    </lineage>
</organism>